<sequence length="252" mass="26693">MTQLGVDALGWVVLAAGALLVGLGKTAIGGVVTISVVAFATVLPTRESTGVLLVLLMVGDAIAVWTYRRDAHLRLLSRLIAPVLVGVVLGALFLAWAPELWVARVIGGIVVAMAAVEIVQRLIRRSARPAAPRAMSRAVGRGFGSMAGFTTMVANAGGPVMSLYLLRENLAVRGFVGTFAWFFAVVNVVKLPFSIGIGLLRPERLPLILTLVPCVVLGAIAGRILVGRIRRDVFEWVILLTALVSGIALMLR</sequence>
<evidence type="ECO:0000256" key="8">
    <source>
        <dbReference type="RuleBase" id="RU363041"/>
    </source>
</evidence>
<dbReference type="PANTHER" id="PTHR30269:SF23">
    <property type="entry name" value="MEMBRANE TRANSPORTER PROTEIN YDHB-RELATED"/>
    <property type="match status" value="1"/>
</dbReference>
<feature type="transmembrane region" description="Helical" evidence="8">
    <location>
        <begin position="207"/>
        <end position="227"/>
    </location>
</feature>
<feature type="transmembrane region" description="Helical" evidence="8">
    <location>
        <begin position="178"/>
        <end position="200"/>
    </location>
</feature>
<evidence type="ECO:0000256" key="1">
    <source>
        <dbReference type="ARBA" id="ARBA00004651"/>
    </source>
</evidence>
<evidence type="ECO:0000313" key="9">
    <source>
        <dbReference type="EMBL" id="GMA41720.1"/>
    </source>
</evidence>
<evidence type="ECO:0000256" key="5">
    <source>
        <dbReference type="ARBA" id="ARBA00022692"/>
    </source>
</evidence>
<dbReference type="InterPro" id="IPR002781">
    <property type="entry name" value="TM_pro_TauE-like"/>
</dbReference>
<feature type="transmembrane region" description="Helical" evidence="8">
    <location>
        <begin position="233"/>
        <end position="251"/>
    </location>
</feature>
<keyword evidence="7 8" id="KW-0472">Membrane</keyword>
<keyword evidence="6 8" id="KW-1133">Transmembrane helix</keyword>
<feature type="transmembrane region" description="Helical" evidence="8">
    <location>
        <begin position="12"/>
        <end position="43"/>
    </location>
</feature>
<evidence type="ECO:0000313" key="10">
    <source>
        <dbReference type="Proteomes" id="UP001157126"/>
    </source>
</evidence>
<gene>
    <name evidence="9" type="ORF">GCM10025883_37650</name>
</gene>
<dbReference type="InterPro" id="IPR052017">
    <property type="entry name" value="TSUP"/>
</dbReference>
<keyword evidence="10" id="KW-1185">Reference proteome</keyword>
<keyword evidence="3" id="KW-0813">Transport</keyword>
<evidence type="ECO:0000256" key="2">
    <source>
        <dbReference type="ARBA" id="ARBA00009142"/>
    </source>
</evidence>
<dbReference type="PANTHER" id="PTHR30269">
    <property type="entry name" value="TRANSMEMBRANE PROTEIN YFCA"/>
    <property type="match status" value="1"/>
</dbReference>
<organism evidence="9 10">
    <name type="scientific">Mobilicoccus caccae</name>
    <dbReference type="NCBI Taxonomy" id="1859295"/>
    <lineage>
        <taxon>Bacteria</taxon>
        <taxon>Bacillati</taxon>
        <taxon>Actinomycetota</taxon>
        <taxon>Actinomycetes</taxon>
        <taxon>Micrococcales</taxon>
        <taxon>Dermatophilaceae</taxon>
        <taxon>Mobilicoccus</taxon>
    </lineage>
</organism>
<feature type="transmembrane region" description="Helical" evidence="8">
    <location>
        <begin position="143"/>
        <end position="166"/>
    </location>
</feature>
<comment type="subcellular location">
    <subcellularLocation>
        <location evidence="1 8">Cell membrane</location>
        <topology evidence="1 8">Multi-pass membrane protein</topology>
    </subcellularLocation>
</comment>
<dbReference type="RefSeq" id="WP_284305242.1">
    <property type="nucleotide sequence ID" value="NZ_BSUO01000001.1"/>
</dbReference>
<feature type="transmembrane region" description="Helical" evidence="8">
    <location>
        <begin position="49"/>
        <end position="67"/>
    </location>
</feature>
<keyword evidence="5 8" id="KW-0812">Transmembrane</keyword>
<comment type="similarity">
    <text evidence="2 8">Belongs to the 4-toluene sulfonate uptake permease (TSUP) (TC 2.A.102) family.</text>
</comment>
<accession>A0ABQ6IUW2</accession>
<comment type="caution">
    <text evidence="9">The sequence shown here is derived from an EMBL/GenBank/DDBJ whole genome shotgun (WGS) entry which is preliminary data.</text>
</comment>
<reference evidence="10" key="1">
    <citation type="journal article" date="2019" name="Int. J. Syst. Evol. Microbiol.">
        <title>The Global Catalogue of Microorganisms (GCM) 10K type strain sequencing project: providing services to taxonomists for standard genome sequencing and annotation.</title>
        <authorList>
            <consortium name="The Broad Institute Genomics Platform"/>
            <consortium name="The Broad Institute Genome Sequencing Center for Infectious Disease"/>
            <person name="Wu L."/>
            <person name="Ma J."/>
        </authorList>
    </citation>
    <scope>NUCLEOTIDE SEQUENCE [LARGE SCALE GENOMIC DNA]</scope>
    <source>
        <strain evidence="10">NBRC 113072</strain>
    </source>
</reference>
<dbReference type="EMBL" id="BSUO01000001">
    <property type="protein sequence ID" value="GMA41720.1"/>
    <property type="molecule type" value="Genomic_DNA"/>
</dbReference>
<evidence type="ECO:0000256" key="6">
    <source>
        <dbReference type="ARBA" id="ARBA00022989"/>
    </source>
</evidence>
<evidence type="ECO:0000256" key="4">
    <source>
        <dbReference type="ARBA" id="ARBA00022475"/>
    </source>
</evidence>
<feature type="transmembrane region" description="Helical" evidence="8">
    <location>
        <begin position="103"/>
        <end position="123"/>
    </location>
</feature>
<proteinExistence type="inferred from homology"/>
<evidence type="ECO:0000256" key="3">
    <source>
        <dbReference type="ARBA" id="ARBA00022448"/>
    </source>
</evidence>
<dbReference type="Pfam" id="PF01925">
    <property type="entry name" value="TauE"/>
    <property type="match status" value="1"/>
</dbReference>
<evidence type="ECO:0000256" key="7">
    <source>
        <dbReference type="ARBA" id="ARBA00023136"/>
    </source>
</evidence>
<keyword evidence="4 8" id="KW-1003">Cell membrane</keyword>
<name>A0ABQ6IUW2_9MICO</name>
<dbReference type="Proteomes" id="UP001157126">
    <property type="component" value="Unassembled WGS sequence"/>
</dbReference>
<protein>
    <recommendedName>
        <fullName evidence="8">Probable membrane transporter protein</fullName>
    </recommendedName>
</protein>
<feature type="transmembrane region" description="Helical" evidence="8">
    <location>
        <begin position="79"/>
        <end position="97"/>
    </location>
</feature>